<keyword evidence="4" id="KW-1185">Reference proteome</keyword>
<evidence type="ECO:0000256" key="2">
    <source>
        <dbReference type="SAM" id="Phobius"/>
    </source>
</evidence>
<gene>
    <name evidence="3" type="ORF">BGZ80_004514</name>
</gene>
<keyword evidence="2" id="KW-1133">Transmembrane helix</keyword>
<dbReference type="EMBL" id="JAAAID010002297">
    <property type="protein sequence ID" value="KAG0007555.1"/>
    <property type="molecule type" value="Genomic_DNA"/>
</dbReference>
<evidence type="ECO:0000313" key="3">
    <source>
        <dbReference type="EMBL" id="KAG0007555.1"/>
    </source>
</evidence>
<reference evidence="3" key="1">
    <citation type="journal article" date="2020" name="Fungal Divers.">
        <title>Resolving the Mortierellaceae phylogeny through synthesis of multi-gene phylogenetics and phylogenomics.</title>
        <authorList>
            <person name="Vandepol N."/>
            <person name="Liber J."/>
            <person name="Desiro A."/>
            <person name="Na H."/>
            <person name="Kennedy M."/>
            <person name="Barry K."/>
            <person name="Grigoriev I.V."/>
            <person name="Miller A.N."/>
            <person name="O'Donnell K."/>
            <person name="Stajich J.E."/>
            <person name="Bonito G."/>
        </authorList>
    </citation>
    <scope>NUCLEOTIDE SEQUENCE</scope>
    <source>
        <strain evidence="3">NRRL 2769</strain>
    </source>
</reference>
<dbReference type="Pfam" id="PF14494">
    <property type="entry name" value="DUF4436"/>
    <property type="match status" value="1"/>
</dbReference>
<sequence length="300" mass="33784">EKAIIPDQSLKSVLKESRTLGDYIRVVGSVASVDFEDKNFRVHFKFTPHGTLARDDGVLTTAILLLGDPCQQGKGAAAQDPSLTFLGMLQSVELIPTIRLSNDDLYKISIENFTRRSPTTIGFSLFIVMIMWALSFAIGIIAIQVIRKYRVTDERALTLGITTLFALPALREAQPGIPAIGCAADVLGRPFYDCQVKRKRMPFMTSHRHIPSDDVRSLKPNPNSRFYGEGGYEYHHISKDRRYYSEDLRHPGYQHQMQSPQQQQVQERMQGQAQGQAQGYKPGARSAISTRSINRRLRSE</sequence>
<keyword evidence="2" id="KW-0472">Membrane</keyword>
<comment type="caution">
    <text evidence="3">The sequence shown here is derived from an EMBL/GenBank/DDBJ whole genome shotgun (WGS) entry which is preliminary data.</text>
</comment>
<name>A0A9P6SW09_9FUNG</name>
<feature type="compositionally biased region" description="Low complexity" evidence="1">
    <location>
        <begin position="253"/>
        <end position="279"/>
    </location>
</feature>
<feature type="non-terminal residue" evidence="3">
    <location>
        <position position="1"/>
    </location>
</feature>
<accession>A0A9P6SW09</accession>
<evidence type="ECO:0000256" key="1">
    <source>
        <dbReference type="SAM" id="MobiDB-lite"/>
    </source>
</evidence>
<evidence type="ECO:0000313" key="4">
    <source>
        <dbReference type="Proteomes" id="UP000703661"/>
    </source>
</evidence>
<feature type="transmembrane region" description="Helical" evidence="2">
    <location>
        <begin position="121"/>
        <end position="146"/>
    </location>
</feature>
<proteinExistence type="predicted"/>
<protein>
    <submittedName>
        <fullName evidence="3">Uncharacterized protein</fullName>
    </submittedName>
</protein>
<keyword evidence="2" id="KW-0812">Transmembrane</keyword>
<dbReference type="AlphaFoldDB" id="A0A9P6SW09"/>
<dbReference type="InterPro" id="IPR027948">
    <property type="entry name" value="DUF4436"/>
</dbReference>
<dbReference type="Proteomes" id="UP000703661">
    <property type="component" value="Unassembled WGS sequence"/>
</dbReference>
<organism evidence="3 4">
    <name type="scientific">Entomortierella chlamydospora</name>
    <dbReference type="NCBI Taxonomy" id="101097"/>
    <lineage>
        <taxon>Eukaryota</taxon>
        <taxon>Fungi</taxon>
        <taxon>Fungi incertae sedis</taxon>
        <taxon>Mucoromycota</taxon>
        <taxon>Mortierellomycotina</taxon>
        <taxon>Mortierellomycetes</taxon>
        <taxon>Mortierellales</taxon>
        <taxon>Mortierellaceae</taxon>
        <taxon>Entomortierella</taxon>
    </lineage>
</organism>
<feature type="region of interest" description="Disordered" evidence="1">
    <location>
        <begin position="253"/>
        <end position="300"/>
    </location>
</feature>